<reference evidence="1 2" key="1">
    <citation type="submission" date="2023-03" db="EMBL/GenBank/DDBJ databases">
        <title>Bacillus Genome Sequencing.</title>
        <authorList>
            <person name="Dunlap C."/>
        </authorList>
    </citation>
    <scope>NUCLEOTIDE SEQUENCE [LARGE SCALE GENOMIC DNA]</scope>
    <source>
        <strain evidence="1 2">NRS-1717</strain>
    </source>
</reference>
<comment type="caution">
    <text evidence="1">The sequence shown here is derived from an EMBL/GenBank/DDBJ whole genome shotgun (WGS) entry which is preliminary data.</text>
</comment>
<dbReference type="GeneID" id="301140155"/>
<evidence type="ECO:0000313" key="1">
    <source>
        <dbReference type="EMBL" id="MED4403339.1"/>
    </source>
</evidence>
<protein>
    <recommendedName>
        <fullName evidence="3">N-acetyltransferase domain-containing protein</fullName>
    </recommendedName>
</protein>
<proteinExistence type="predicted"/>
<dbReference type="EMBL" id="JARTFS010000016">
    <property type="protein sequence ID" value="MED4403339.1"/>
    <property type="molecule type" value="Genomic_DNA"/>
</dbReference>
<sequence length="194" mass="22524">MNEYNNHFKEEVVTAEVEDIESMLLLNDKIYPKEWHVSPEYIKEIMLRNPNIYKIFKTPVGVKGIYGLFPLNKTDYTAVLEGKIEETEIGQYLLDYINPTTVYLYLVTIIVDIDDARRKEYASKIIKDIPLELKRLKEKGIDIKEIGAFAVSPEGEKILPKIGFVHLGEKLMLNDMEYPVFRAKPEDIIDKIKV</sequence>
<organism evidence="1 2">
    <name type="scientific">Metabacillus fastidiosus</name>
    <dbReference type="NCBI Taxonomy" id="1458"/>
    <lineage>
        <taxon>Bacteria</taxon>
        <taxon>Bacillati</taxon>
        <taxon>Bacillota</taxon>
        <taxon>Bacilli</taxon>
        <taxon>Bacillales</taxon>
        <taxon>Bacillaceae</taxon>
        <taxon>Metabacillus</taxon>
    </lineage>
</organism>
<accession>A0ABU6P1V5</accession>
<gene>
    <name evidence="1" type="ORF">P9271_18700</name>
</gene>
<keyword evidence="2" id="KW-1185">Reference proteome</keyword>
<name>A0ABU6P1V5_9BACI</name>
<dbReference type="Proteomes" id="UP001342826">
    <property type="component" value="Unassembled WGS sequence"/>
</dbReference>
<evidence type="ECO:0000313" key="2">
    <source>
        <dbReference type="Proteomes" id="UP001342826"/>
    </source>
</evidence>
<dbReference type="RefSeq" id="WP_066226579.1">
    <property type="nucleotide sequence ID" value="NZ_JARTFQ010000001.1"/>
</dbReference>
<evidence type="ECO:0008006" key="3">
    <source>
        <dbReference type="Google" id="ProtNLM"/>
    </source>
</evidence>